<evidence type="ECO:0000313" key="2">
    <source>
        <dbReference type="EMBL" id="BBI54188.1"/>
    </source>
</evidence>
<proteinExistence type="predicted"/>
<sequence length="58" mass="6236">MDTIEVAAFETRSLRLALTADADDLTQPSHPIELHITALDDPSIASISETRFLGPSGK</sequence>
<dbReference type="Proteomes" id="UP000289555">
    <property type="component" value="Chromosome"/>
</dbReference>
<protein>
    <recommendedName>
        <fullName evidence="1">FixG C-terminal immunoglobulin-like domain-containing protein</fullName>
    </recommendedName>
</protein>
<organism evidence="2 3">
    <name type="scientific">Vreelandella olivaria</name>
    <dbReference type="NCBI Taxonomy" id="390919"/>
    <lineage>
        <taxon>Bacteria</taxon>
        <taxon>Pseudomonadati</taxon>
        <taxon>Pseudomonadota</taxon>
        <taxon>Gammaproteobacteria</taxon>
        <taxon>Oceanospirillales</taxon>
        <taxon>Halomonadaceae</taxon>
        <taxon>Vreelandella</taxon>
    </lineage>
</organism>
<evidence type="ECO:0000313" key="3">
    <source>
        <dbReference type="Proteomes" id="UP000289555"/>
    </source>
</evidence>
<keyword evidence="3" id="KW-1185">Reference proteome</keyword>
<gene>
    <name evidence="2" type="ORF">HORIV_66090</name>
</gene>
<name>A0ABM7GTK9_9GAMM</name>
<dbReference type="Gene3D" id="2.60.40.10">
    <property type="entry name" value="Immunoglobulins"/>
    <property type="match status" value="1"/>
</dbReference>
<accession>A0ABM7GTK9</accession>
<reference evidence="3" key="1">
    <citation type="journal article" date="2019" name="Microbiol. Resour. Announc.">
        <title>Complete Genome Sequence of Halomonas olivaria, a Moderately Halophilic Bacterium Isolated from Olive Processing Effluents, Obtained by Nanopore Sequencing.</title>
        <authorList>
            <person name="Nagata S."/>
            <person name="Ii K.M."/>
            <person name="Tsukimi T."/>
            <person name="Miura M.C."/>
            <person name="Galipon J."/>
            <person name="Arakawa K."/>
        </authorList>
    </citation>
    <scope>NUCLEOTIDE SEQUENCE [LARGE SCALE GENOMIC DNA]</scope>
    <source>
        <strain evidence="3">TYRC17</strain>
    </source>
</reference>
<dbReference type="Pfam" id="PF11614">
    <property type="entry name" value="FixG_C"/>
    <property type="match status" value="1"/>
</dbReference>
<dbReference type="EMBL" id="AP019416">
    <property type="protein sequence ID" value="BBI54188.1"/>
    <property type="molecule type" value="Genomic_DNA"/>
</dbReference>
<dbReference type="InterPro" id="IPR032879">
    <property type="entry name" value="FixG_C"/>
</dbReference>
<dbReference type="InterPro" id="IPR013783">
    <property type="entry name" value="Ig-like_fold"/>
</dbReference>
<feature type="domain" description="FixG C-terminal immunoglobulin-like" evidence="1">
    <location>
        <begin position="2"/>
        <end position="55"/>
    </location>
</feature>
<evidence type="ECO:0000259" key="1">
    <source>
        <dbReference type="Pfam" id="PF11614"/>
    </source>
</evidence>